<gene>
    <name evidence="2" type="ORF">EG68_11605</name>
</gene>
<feature type="compositionally biased region" description="Polar residues" evidence="1">
    <location>
        <begin position="1002"/>
        <end position="1011"/>
    </location>
</feature>
<dbReference type="EMBL" id="JTDE01022250">
    <property type="protein sequence ID" value="KAF7231880.1"/>
    <property type="molecule type" value="Genomic_DNA"/>
</dbReference>
<sequence length="1116" mass="125853">MNHSTAMEQRYAREFEADVLHERMRIEANRLINAINVIHELSQTDLYRIRHMQEELRKLTVAHWDVITYSSTTDTDMFENTQSSTIDSNLQETEPSSTVSSQTIESYYRKRWFEQEYAVHEKQWSSAEQQFSFGDSILVDSSAYNPVLPDVPLVVQSISSCVPVRDVSPLSVKSPCLCDSSSAKPPLSPLGISVVLSPATPLIVRSVSRRECNNRDRFSRDTRFPPCFSALCISNSFYCSPPFHTKPKSVCTSRASFDVCLQHFPTATLTNASNHFIYDLRDEKPPLRPISQSNISTTMDSEPSTAYVHKPKTAITQTTTTNLIQQSVQFQKQPPQTITTADTQTTMYTTAICDGISYFTPPTLVSSPPPAVEHSPSFISPAVIGHVCDSVFAAHEPFLCDVGIMCDVEFSDSFVIPSDSSHVIESTTLSPRPHMCSVGTQAVVPSLDSFTQVLLEPLEFFLSERFTHSTGRFVSLTDLVRILDSYDRPLVESRPCPTLCGASSKFYALDQPLASSVVKYDSQYSIQQAYHSVSHTHTHYDADSTAMRKETREVSTSCLPTPTQQADVGVSVALITTDGSGLSPWDLYSLKYQLGHIAETHVSVTVGTESSACQTKGYTDHRLVYDHQSTQTDRYDDEEISEATTKLNITQITKIDSTEDIISKISQDHQSTLFSATTETFHPQSCSVMEFIRCQVRERTVQYELMQARRGKEVFCSDHIREMASPHTGLRTPIGTAVRSGWVKPGDHGLHIDPITNTPMWIENAEAEGLVTLDVASQSYNDNVELSNEPSLLLIERIAYSWRPVRIVSFTDTKTRVKYGIDEALRRGFIDLSSGEPVIYNRDADMWISTEEAAGREIIELEAIDPTEAEGEVIEETYSCRVFRITAVRPGGEPSDWLDPLEAARIGLFRWRTGEVAAEWQARPELPAFGRHTSRMPSRFMPTQWCSLLTARKAGWLRLQAEVHPTEWVLSMPTCESDVSHIILATYDHLVVPNTIPLTKSPNLTRVEYQQPNSTSPNRPPSTRASPTRTQQAYIEQYRKKSSRSSRRVTRESYRTRSDAYLHETERTHSLYHRRDAQIFSGTTARRPYLSEEYLTKHDIPYMVPEFEPWDYGQGM</sequence>
<evidence type="ECO:0000313" key="2">
    <source>
        <dbReference type="EMBL" id="KAF7231880.1"/>
    </source>
</evidence>
<dbReference type="AlphaFoldDB" id="A0A8S9YBJ6"/>
<dbReference type="SUPFAM" id="SSF75399">
    <property type="entry name" value="Plakin repeat"/>
    <property type="match status" value="1"/>
</dbReference>
<protein>
    <submittedName>
        <fullName evidence="2">Uncharacterized protein</fullName>
    </submittedName>
</protein>
<feature type="compositionally biased region" description="Low complexity" evidence="1">
    <location>
        <begin position="1012"/>
        <end position="1030"/>
    </location>
</feature>
<feature type="compositionally biased region" description="Polar residues" evidence="1">
    <location>
        <begin position="290"/>
        <end position="304"/>
    </location>
</feature>
<dbReference type="OrthoDB" id="6268792at2759"/>
<accession>A0A8S9YBJ6</accession>
<dbReference type="Gene3D" id="3.90.1290.10">
    <property type="entry name" value="Plakin repeat"/>
    <property type="match status" value="1"/>
</dbReference>
<comment type="caution">
    <text evidence="2">The sequence shown here is derived from an EMBL/GenBank/DDBJ whole genome shotgun (WGS) entry which is preliminary data.</text>
</comment>
<evidence type="ECO:0000256" key="1">
    <source>
        <dbReference type="SAM" id="MobiDB-lite"/>
    </source>
</evidence>
<proteinExistence type="predicted"/>
<organism evidence="2 3">
    <name type="scientific">Paragonimus skrjabini miyazakii</name>
    <dbReference type="NCBI Taxonomy" id="59628"/>
    <lineage>
        <taxon>Eukaryota</taxon>
        <taxon>Metazoa</taxon>
        <taxon>Spiralia</taxon>
        <taxon>Lophotrochozoa</taxon>
        <taxon>Platyhelminthes</taxon>
        <taxon>Trematoda</taxon>
        <taxon>Digenea</taxon>
        <taxon>Plagiorchiida</taxon>
        <taxon>Troglotremata</taxon>
        <taxon>Troglotrematidae</taxon>
        <taxon>Paragonimus</taxon>
    </lineage>
</organism>
<name>A0A8S9YBJ6_9TREM</name>
<evidence type="ECO:0000313" key="3">
    <source>
        <dbReference type="Proteomes" id="UP000822476"/>
    </source>
</evidence>
<feature type="region of interest" description="Disordered" evidence="1">
    <location>
        <begin position="1002"/>
        <end position="1057"/>
    </location>
</feature>
<keyword evidence="3" id="KW-1185">Reference proteome</keyword>
<reference evidence="2" key="1">
    <citation type="submission" date="2019-07" db="EMBL/GenBank/DDBJ databases">
        <title>Annotation for the trematode Paragonimus miyazaki's.</title>
        <authorList>
            <person name="Choi Y.-J."/>
        </authorList>
    </citation>
    <scope>NUCLEOTIDE SEQUENCE</scope>
    <source>
        <strain evidence="2">Japan</strain>
    </source>
</reference>
<dbReference type="InterPro" id="IPR035915">
    <property type="entry name" value="Plakin_repeat_sf"/>
</dbReference>
<dbReference type="Proteomes" id="UP000822476">
    <property type="component" value="Unassembled WGS sequence"/>
</dbReference>
<feature type="region of interest" description="Disordered" evidence="1">
    <location>
        <begin position="287"/>
        <end position="306"/>
    </location>
</feature>